<dbReference type="OrthoDB" id="9796129at2"/>
<evidence type="ECO:0000259" key="3">
    <source>
        <dbReference type="PROSITE" id="PS51186"/>
    </source>
</evidence>
<dbReference type="PANTHER" id="PTHR42919:SF8">
    <property type="entry name" value="N-ALPHA-ACETYLTRANSFERASE 50"/>
    <property type="match status" value="1"/>
</dbReference>
<reference evidence="4 5" key="1">
    <citation type="submission" date="2018-04" db="EMBL/GenBank/DDBJ databases">
        <title>Thalassorhabdus spongiae gen. nov., sp. nov., isolated from a marine sponge in South-West Iceland.</title>
        <authorList>
            <person name="Knobloch S."/>
            <person name="Daussin A."/>
            <person name="Johannsson R."/>
            <person name="Marteinsson V.T."/>
        </authorList>
    </citation>
    <scope>NUCLEOTIDE SEQUENCE [LARGE SCALE GENOMIC DNA]</scope>
    <source>
        <strain evidence="4 5">Hp12</strain>
    </source>
</reference>
<dbReference type="RefSeq" id="WP_116687922.1">
    <property type="nucleotide sequence ID" value="NZ_CAWNYD010000006.1"/>
</dbReference>
<evidence type="ECO:0000313" key="5">
    <source>
        <dbReference type="Proteomes" id="UP000244906"/>
    </source>
</evidence>
<dbReference type="InterPro" id="IPR016181">
    <property type="entry name" value="Acyl_CoA_acyltransferase"/>
</dbReference>
<dbReference type="Gene3D" id="3.40.630.30">
    <property type="match status" value="1"/>
</dbReference>
<keyword evidence="1" id="KW-0808">Transferase</keyword>
<accession>A0A2V1GTL7</accession>
<dbReference type="CDD" id="cd04301">
    <property type="entry name" value="NAT_SF"/>
    <property type="match status" value="1"/>
</dbReference>
<dbReference type="PROSITE" id="PS51186">
    <property type="entry name" value="GNAT"/>
    <property type="match status" value="1"/>
</dbReference>
<name>A0A2V1GTL7_9GAMM</name>
<dbReference type="SUPFAM" id="SSF55729">
    <property type="entry name" value="Acyl-CoA N-acyltransferases (Nat)"/>
    <property type="match status" value="1"/>
</dbReference>
<protein>
    <recommendedName>
        <fullName evidence="3">N-acetyltransferase domain-containing protein</fullName>
    </recommendedName>
</protein>
<evidence type="ECO:0000256" key="2">
    <source>
        <dbReference type="ARBA" id="ARBA00023315"/>
    </source>
</evidence>
<organism evidence="4 5">
    <name type="scientific">Pelagibaculum spongiae</name>
    <dbReference type="NCBI Taxonomy" id="2080658"/>
    <lineage>
        <taxon>Bacteria</taxon>
        <taxon>Pseudomonadati</taxon>
        <taxon>Pseudomonadota</taxon>
        <taxon>Gammaproteobacteria</taxon>
        <taxon>Oceanospirillales</taxon>
        <taxon>Pelagibaculum</taxon>
    </lineage>
</organism>
<gene>
    <name evidence="4" type="ORF">DC094_14935</name>
</gene>
<dbReference type="Proteomes" id="UP000244906">
    <property type="component" value="Unassembled WGS sequence"/>
</dbReference>
<dbReference type="InterPro" id="IPR000182">
    <property type="entry name" value="GNAT_dom"/>
</dbReference>
<dbReference type="GO" id="GO:0016747">
    <property type="term" value="F:acyltransferase activity, transferring groups other than amino-acyl groups"/>
    <property type="evidence" value="ECO:0007669"/>
    <property type="project" value="InterPro"/>
</dbReference>
<comment type="caution">
    <text evidence="4">The sequence shown here is derived from an EMBL/GenBank/DDBJ whole genome shotgun (WGS) entry which is preliminary data.</text>
</comment>
<evidence type="ECO:0000313" key="4">
    <source>
        <dbReference type="EMBL" id="PVZ67726.1"/>
    </source>
</evidence>
<dbReference type="Pfam" id="PF00583">
    <property type="entry name" value="Acetyltransf_1"/>
    <property type="match status" value="1"/>
</dbReference>
<evidence type="ECO:0000256" key="1">
    <source>
        <dbReference type="ARBA" id="ARBA00022679"/>
    </source>
</evidence>
<feature type="domain" description="N-acetyltransferase" evidence="3">
    <location>
        <begin position="6"/>
        <end position="156"/>
    </location>
</feature>
<dbReference type="PANTHER" id="PTHR42919">
    <property type="entry name" value="N-ALPHA-ACETYLTRANSFERASE"/>
    <property type="match status" value="1"/>
</dbReference>
<sequence length="156" mass="17907">MTKPSVMLKKAQIKNARSIQLLWSEIYQENSCFVGQPASTSRIKELIASNRVHKVPYLLAFFGDQLIGSCEIIIRNNKALIGVMVDSKYRKSGTATRLINACLEYFNHYDKNTVYLWVLDRNLPAIQLYKKLGFIRTSSSPRPINKDSHLIEFKKP</sequence>
<dbReference type="InterPro" id="IPR051556">
    <property type="entry name" value="N-term/lysine_N-AcTrnsfr"/>
</dbReference>
<proteinExistence type="predicted"/>
<keyword evidence="5" id="KW-1185">Reference proteome</keyword>
<keyword evidence="2" id="KW-0012">Acyltransferase</keyword>
<dbReference type="EMBL" id="QDDL01000006">
    <property type="protein sequence ID" value="PVZ67726.1"/>
    <property type="molecule type" value="Genomic_DNA"/>
</dbReference>
<dbReference type="AlphaFoldDB" id="A0A2V1GTL7"/>